<name>A0A0A9SKZ8_ARUDO</name>
<accession>A0A0A9SKZ8</accession>
<reference evidence="1" key="1">
    <citation type="submission" date="2014-09" db="EMBL/GenBank/DDBJ databases">
        <authorList>
            <person name="Magalhaes I.L.F."/>
            <person name="Oliveira U."/>
            <person name="Santos F.R."/>
            <person name="Vidigal T.H.D.A."/>
            <person name="Brescovit A.D."/>
            <person name="Santos A.J."/>
        </authorList>
    </citation>
    <scope>NUCLEOTIDE SEQUENCE</scope>
    <source>
        <tissue evidence="1">Shoot tissue taken approximately 20 cm above the soil surface</tissue>
    </source>
</reference>
<protein>
    <submittedName>
        <fullName evidence="1">Uncharacterized protein</fullName>
    </submittedName>
</protein>
<proteinExistence type="predicted"/>
<reference evidence="1" key="2">
    <citation type="journal article" date="2015" name="Data Brief">
        <title>Shoot transcriptome of the giant reed, Arundo donax.</title>
        <authorList>
            <person name="Barrero R.A."/>
            <person name="Guerrero F.D."/>
            <person name="Moolhuijzen P."/>
            <person name="Goolsby J.A."/>
            <person name="Tidwell J."/>
            <person name="Bellgard S.E."/>
            <person name="Bellgard M.I."/>
        </authorList>
    </citation>
    <scope>NUCLEOTIDE SEQUENCE</scope>
    <source>
        <tissue evidence="1">Shoot tissue taken approximately 20 cm above the soil surface</tissue>
    </source>
</reference>
<sequence>MQPNPFIIATTLCAIELSDESLKQVLHD</sequence>
<organism evidence="1">
    <name type="scientific">Arundo donax</name>
    <name type="common">Giant reed</name>
    <name type="synonym">Donax arundinaceus</name>
    <dbReference type="NCBI Taxonomy" id="35708"/>
    <lineage>
        <taxon>Eukaryota</taxon>
        <taxon>Viridiplantae</taxon>
        <taxon>Streptophyta</taxon>
        <taxon>Embryophyta</taxon>
        <taxon>Tracheophyta</taxon>
        <taxon>Spermatophyta</taxon>
        <taxon>Magnoliopsida</taxon>
        <taxon>Liliopsida</taxon>
        <taxon>Poales</taxon>
        <taxon>Poaceae</taxon>
        <taxon>PACMAD clade</taxon>
        <taxon>Arundinoideae</taxon>
        <taxon>Arundineae</taxon>
        <taxon>Arundo</taxon>
    </lineage>
</organism>
<dbReference type="EMBL" id="GBRH01224439">
    <property type="protein sequence ID" value="JAD73456.1"/>
    <property type="molecule type" value="Transcribed_RNA"/>
</dbReference>
<evidence type="ECO:0000313" key="1">
    <source>
        <dbReference type="EMBL" id="JAD73456.1"/>
    </source>
</evidence>
<dbReference type="AlphaFoldDB" id="A0A0A9SKZ8"/>